<evidence type="ECO:0000313" key="1">
    <source>
        <dbReference type="EMBL" id="RGD66556.1"/>
    </source>
</evidence>
<dbReference type="EMBL" id="QTJW01000042">
    <property type="protein sequence ID" value="RGD66556.1"/>
    <property type="molecule type" value="Genomic_DNA"/>
</dbReference>
<reference evidence="1 2" key="1">
    <citation type="submission" date="2018-08" db="EMBL/GenBank/DDBJ databases">
        <title>A genome reference for cultivated species of the human gut microbiota.</title>
        <authorList>
            <person name="Zou Y."/>
            <person name="Xue W."/>
            <person name="Luo G."/>
        </authorList>
    </citation>
    <scope>NUCLEOTIDE SEQUENCE [LARGE SCALE GENOMIC DNA]</scope>
    <source>
        <strain evidence="1 2">AF19-13AC</strain>
    </source>
</reference>
<proteinExistence type="predicted"/>
<protein>
    <submittedName>
        <fullName evidence="1">Uncharacterized protein</fullName>
    </submittedName>
</protein>
<accession>A0A3E3DC32</accession>
<dbReference type="RefSeq" id="WP_080633261.1">
    <property type="nucleotide sequence ID" value="NZ_CACRUH010000038.1"/>
</dbReference>
<name>A0A3E3DC32_9FIRM</name>
<organism evidence="1 2">
    <name type="scientific">Hungatella hathewayi</name>
    <dbReference type="NCBI Taxonomy" id="154046"/>
    <lineage>
        <taxon>Bacteria</taxon>
        <taxon>Bacillati</taxon>
        <taxon>Bacillota</taxon>
        <taxon>Clostridia</taxon>
        <taxon>Lachnospirales</taxon>
        <taxon>Lachnospiraceae</taxon>
        <taxon>Hungatella</taxon>
    </lineage>
</organism>
<dbReference type="AlphaFoldDB" id="A0A3E3DC32"/>
<gene>
    <name evidence="1" type="ORF">DWX31_32040</name>
</gene>
<evidence type="ECO:0000313" key="2">
    <source>
        <dbReference type="Proteomes" id="UP000261023"/>
    </source>
</evidence>
<sequence>MDIARQIDNRILAVFVDTWLEYPQIRSL</sequence>
<comment type="caution">
    <text evidence="1">The sequence shown here is derived from an EMBL/GenBank/DDBJ whole genome shotgun (WGS) entry which is preliminary data.</text>
</comment>
<dbReference type="Proteomes" id="UP000261023">
    <property type="component" value="Unassembled WGS sequence"/>
</dbReference>